<reference evidence="7 8" key="1">
    <citation type="journal article" date="2014" name="Environ. Microbiol.">
        <title>The nitrate-ammonifying and nosZ-carrying bacterium Bacillus vireti is a potent source and sink for nitric and nitrous oxide under high nitrate conditions.</title>
        <authorList>
            <person name="Mania D."/>
            <person name="Heylen K."/>
            <person name="van Spanning R.J."/>
            <person name="Frostegard A."/>
        </authorList>
    </citation>
    <scope>NUCLEOTIDE SEQUENCE [LARGE SCALE GENOMIC DNA]</scope>
    <source>
        <strain evidence="7 8">LMG 21834</strain>
    </source>
</reference>
<comment type="similarity">
    <text evidence="1">Belongs to the sigma-70 factor family. ECF subfamily.</text>
</comment>
<organism evidence="7 8">
    <name type="scientific">Neobacillus vireti LMG 21834</name>
    <dbReference type="NCBI Taxonomy" id="1131730"/>
    <lineage>
        <taxon>Bacteria</taxon>
        <taxon>Bacillati</taxon>
        <taxon>Bacillota</taxon>
        <taxon>Bacilli</taxon>
        <taxon>Bacillales</taxon>
        <taxon>Bacillaceae</taxon>
        <taxon>Neobacillus</taxon>
    </lineage>
</organism>
<dbReference type="Pfam" id="PF04542">
    <property type="entry name" value="Sigma70_r2"/>
    <property type="match status" value="1"/>
</dbReference>
<dbReference type="InterPro" id="IPR013249">
    <property type="entry name" value="RNA_pol_sigma70_r4_t2"/>
</dbReference>
<evidence type="ECO:0000256" key="3">
    <source>
        <dbReference type="ARBA" id="ARBA00023082"/>
    </source>
</evidence>
<keyword evidence="4" id="KW-0804">Transcription</keyword>
<evidence type="ECO:0000256" key="1">
    <source>
        <dbReference type="ARBA" id="ARBA00010641"/>
    </source>
</evidence>
<dbReference type="Proteomes" id="UP000018877">
    <property type="component" value="Unassembled WGS sequence"/>
</dbReference>
<evidence type="ECO:0000313" key="7">
    <source>
        <dbReference type="EMBL" id="ETI67587.1"/>
    </source>
</evidence>
<keyword evidence="2" id="KW-0805">Transcription regulation</keyword>
<evidence type="ECO:0000256" key="4">
    <source>
        <dbReference type="ARBA" id="ARBA00023163"/>
    </source>
</evidence>
<dbReference type="InterPro" id="IPR007627">
    <property type="entry name" value="RNA_pol_sigma70_r2"/>
</dbReference>
<evidence type="ECO:0000259" key="5">
    <source>
        <dbReference type="Pfam" id="PF04542"/>
    </source>
</evidence>
<dbReference type="EMBL" id="ALAN01000092">
    <property type="protein sequence ID" value="ETI67587.1"/>
    <property type="molecule type" value="Genomic_DNA"/>
</dbReference>
<dbReference type="Gene3D" id="1.10.1740.10">
    <property type="match status" value="1"/>
</dbReference>
<comment type="caution">
    <text evidence="7">The sequence shown here is derived from an EMBL/GenBank/DDBJ whole genome shotgun (WGS) entry which is preliminary data.</text>
</comment>
<evidence type="ECO:0000256" key="2">
    <source>
        <dbReference type="ARBA" id="ARBA00023015"/>
    </source>
</evidence>
<dbReference type="RefSeq" id="WP_024029618.1">
    <property type="nucleotide sequence ID" value="NZ_ALAN01000092.1"/>
</dbReference>
<dbReference type="CDD" id="cd06171">
    <property type="entry name" value="Sigma70_r4"/>
    <property type="match status" value="1"/>
</dbReference>
<evidence type="ECO:0000259" key="6">
    <source>
        <dbReference type="Pfam" id="PF08281"/>
    </source>
</evidence>
<accession>A0AB94IKQ2</accession>
<dbReference type="SUPFAM" id="SSF88946">
    <property type="entry name" value="Sigma2 domain of RNA polymerase sigma factors"/>
    <property type="match status" value="1"/>
</dbReference>
<dbReference type="GO" id="GO:0016987">
    <property type="term" value="F:sigma factor activity"/>
    <property type="evidence" value="ECO:0007669"/>
    <property type="project" value="UniProtKB-KW"/>
</dbReference>
<sequence>MSDGEIDKAISSTIDREAVLEIIMDAYGDRIKRLVYSYVKDWGTASDLTQEVFVTAYMKLETFERRSSFKTWIFTIAVNKCKDYLKSWHYRNMVMNEKVFSFMKDKSKTPEEQVLRNDENRELLDAIWGLPLKYREVFLLHYYQDLSLQEMSTTLGIPITTVKTRLFRGKEKLKRFFPAIKRGENHG</sequence>
<name>A0AB94IKQ2_9BACI</name>
<dbReference type="Gene3D" id="1.10.10.10">
    <property type="entry name" value="Winged helix-like DNA-binding domain superfamily/Winged helix DNA-binding domain"/>
    <property type="match status" value="1"/>
</dbReference>
<dbReference type="PANTHER" id="PTHR43133">
    <property type="entry name" value="RNA POLYMERASE ECF-TYPE SIGMA FACTO"/>
    <property type="match status" value="1"/>
</dbReference>
<gene>
    <name evidence="7" type="ORF">BAVI_17197</name>
</gene>
<dbReference type="InterPro" id="IPR036388">
    <property type="entry name" value="WH-like_DNA-bd_sf"/>
</dbReference>
<dbReference type="SUPFAM" id="SSF88659">
    <property type="entry name" value="Sigma3 and sigma4 domains of RNA polymerase sigma factors"/>
    <property type="match status" value="1"/>
</dbReference>
<keyword evidence="8" id="KW-1185">Reference proteome</keyword>
<keyword evidence="3" id="KW-0731">Sigma factor</keyword>
<protein>
    <submittedName>
        <fullName evidence="7">RNA polymerase factor sigma C</fullName>
    </submittedName>
</protein>
<dbReference type="Pfam" id="PF08281">
    <property type="entry name" value="Sigma70_r4_2"/>
    <property type="match status" value="1"/>
</dbReference>
<dbReference type="InterPro" id="IPR013324">
    <property type="entry name" value="RNA_pol_sigma_r3/r4-like"/>
</dbReference>
<dbReference type="InterPro" id="IPR014284">
    <property type="entry name" value="RNA_pol_sigma-70_dom"/>
</dbReference>
<evidence type="ECO:0000313" key="8">
    <source>
        <dbReference type="Proteomes" id="UP000018877"/>
    </source>
</evidence>
<feature type="domain" description="RNA polymerase sigma factor 70 region 4 type 2" evidence="6">
    <location>
        <begin position="121"/>
        <end position="173"/>
    </location>
</feature>
<dbReference type="PANTHER" id="PTHR43133:SF60">
    <property type="entry name" value="RNA POLYMERASE SIGMA FACTOR SIGV"/>
    <property type="match status" value="1"/>
</dbReference>
<dbReference type="NCBIfam" id="TIGR02937">
    <property type="entry name" value="sigma70-ECF"/>
    <property type="match status" value="1"/>
</dbReference>
<dbReference type="NCBIfam" id="NF006930">
    <property type="entry name" value="PRK09415.1"/>
    <property type="match status" value="1"/>
</dbReference>
<dbReference type="AlphaFoldDB" id="A0AB94IKQ2"/>
<dbReference type="GO" id="GO:0003677">
    <property type="term" value="F:DNA binding"/>
    <property type="evidence" value="ECO:0007669"/>
    <property type="project" value="InterPro"/>
</dbReference>
<dbReference type="InterPro" id="IPR039425">
    <property type="entry name" value="RNA_pol_sigma-70-like"/>
</dbReference>
<proteinExistence type="inferred from homology"/>
<dbReference type="InterPro" id="IPR013325">
    <property type="entry name" value="RNA_pol_sigma_r2"/>
</dbReference>
<feature type="domain" description="RNA polymerase sigma-70 region 2" evidence="5">
    <location>
        <begin position="24"/>
        <end position="87"/>
    </location>
</feature>
<dbReference type="GO" id="GO:0006352">
    <property type="term" value="P:DNA-templated transcription initiation"/>
    <property type="evidence" value="ECO:0007669"/>
    <property type="project" value="InterPro"/>
</dbReference>